<keyword evidence="6" id="KW-1185">Reference proteome</keyword>
<evidence type="ECO:0000313" key="5">
    <source>
        <dbReference type="EMBL" id="KAF2847444.1"/>
    </source>
</evidence>
<dbReference type="SUPFAM" id="SSF52540">
    <property type="entry name" value="P-loop containing nucleoside triphosphate hydrolases"/>
    <property type="match status" value="1"/>
</dbReference>
<dbReference type="Pfam" id="PF01031">
    <property type="entry name" value="Dynamin_M"/>
    <property type="match status" value="1"/>
</dbReference>
<feature type="compositionally biased region" description="Basic and acidic residues" evidence="3">
    <location>
        <begin position="68"/>
        <end position="87"/>
    </location>
</feature>
<dbReference type="InterPro" id="IPR022812">
    <property type="entry name" value="Dynamin"/>
</dbReference>
<dbReference type="EMBL" id="MU006325">
    <property type="protein sequence ID" value="KAF2847444.1"/>
    <property type="molecule type" value="Genomic_DNA"/>
</dbReference>
<dbReference type="InterPro" id="IPR000375">
    <property type="entry name" value="Dynamin_stalk"/>
</dbReference>
<dbReference type="AlphaFoldDB" id="A0A6A7AXB2"/>
<feature type="compositionally biased region" description="Basic and acidic residues" evidence="3">
    <location>
        <begin position="551"/>
        <end position="566"/>
    </location>
</feature>
<dbReference type="PANTHER" id="PTHR11566">
    <property type="entry name" value="DYNAMIN"/>
    <property type="match status" value="1"/>
</dbReference>
<name>A0A6A7AXB2_9PLEO</name>
<dbReference type="Pfam" id="PF02212">
    <property type="entry name" value="GED"/>
    <property type="match status" value="1"/>
</dbReference>
<dbReference type="Pfam" id="PF00350">
    <property type="entry name" value="Dynamin_N"/>
    <property type="match status" value="1"/>
</dbReference>
<dbReference type="InterPro" id="IPR001401">
    <property type="entry name" value="Dynamin_GTPase"/>
</dbReference>
<reference evidence="5" key="1">
    <citation type="submission" date="2020-01" db="EMBL/GenBank/DDBJ databases">
        <authorList>
            <consortium name="DOE Joint Genome Institute"/>
            <person name="Haridas S."/>
            <person name="Albert R."/>
            <person name="Binder M."/>
            <person name="Bloem J."/>
            <person name="Labutti K."/>
            <person name="Salamov A."/>
            <person name="Andreopoulos B."/>
            <person name="Baker S.E."/>
            <person name="Barry K."/>
            <person name="Bills G."/>
            <person name="Bluhm B.H."/>
            <person name="Cannon C."/>
            <person name="Castanera R."/>
            <person name="Culley D.E."/>
            <person name="Daum C."/>
            <person name="Ezra D."/>
            <person name="Gonzalez J.B."/>
            <person name="Henrissat B."/>
            <person name="Kuo A."/>
            <person name="Liang C."/>
            <person name="Lipzen A."/>
            <person name="Lutzoni F."/>
            <person name="Magnuson J."/>
            <person name="Mondo S."/>
            <person name="Nolan M."/>
            <person name="Ohm R."/>
            <person name="Pangilinan J."/>
            <person name="Park H.-J."/>
            <person name="Ramirez L."/>
            <person name="Alfaro M."/>
            <person name="Sun H."/>
            <person name="Tritt A."/>
            <person name="Yoshinaga Y."/>
            <person name="Zwiers L.-H."/>
            <person name="Turgeon B.G."/>
            <person name="Goodwin S.B."/>
            <person name="Spatafora J.W."/>
            <person name="Crous P.W."/>
            <person name="Grigoriev I.V."/>
        </authorList>
    </citation>
    <scope>NUCLEOTIDE SEQUENCE</scope>
    <source>
        <strain evidence="5">IPT5</strain>
    </source>
</reference>
<dbReference type="GO" id="GO:0005874">
    <property type="term" value="C:microtubule"/>
    <property type="evidence" value="ECO:0007669"/>
    <property type="project" value="TreeGrafter"/>
</dbReference>
<keyword evidence="2" id="KW-0342">GTP-binding</keyword>
<feature type="compositionally biased region" description="Polar residues" evidence="3">
    <location>
        <begin position="20"/>
        <end position="32"/>
    </location>
</feature>
<proteinExistence type="predicted"/>
<evidence type="ECO:0000256" key="2">
    <source>
        <dbReference type="ARBA" id="ARBA00023134"/>
    </source>
</evidence>
<feature type="region of interest" description="Disordered" evidence="3">
    <location>
        <begin position="1"/>
        <end position="50"/>
    </location>
</feature>
<protein>
    <submittedName>
        <fullName evidence="5">Dynamin family protein-like protein</fullName>
    </submittedName>
</protein>
<dbReference type="GO" id="GO:0031623">
    <property type="term" value="P:receptor internalization"/>
    <property type="evidence" value="ECO:0007669"/>
    <property type="project" value="TreeGrafter"/>
</dbReference>
<evidence type="ECO:0000313" key="6">
    <source>
        <dbReference type="Proteomes" id="UP000799423"/>
    </source>
</evidence>
<evidence type="ECO:0000256" key="1">
    <source>
        <dbReference type="ARBA" id="ARBA00022741"/>
    </source>
</evidence>
<dbReference type="GO" id="GO:0003924">
    <property type="term" value="F:GTPase activity"/>
    <property type="evidence" value="ECO:0007669"/>
    <property type="project" value="InterPro"/>
</dbReference>
<dbReference type="Gene3D" id="1.20.120.1240">
    <property type="entry name" value="Dynamin, middle domain"/>
    <property type="match status" value="1"/>
</dbReference>
<gene>
    <name evidence="5" type="ORF">T440DRAFT_191476</name>
</gene>
<dbReference type="InterPro" id="IPR045063">
    <property type="entry name" value="Dynamin_N"/>
</dbReference>
<dbReference type="PRINTS" id="PR00195">
    <property type="entry name" value="DYNAMIN"/>
</dbReference>
<dbReference type="Gene3D" id="3.40.50.300">
    <property type="entry name" value="P-loop containing nucleotide triphosphate hydrolases"/>
    <property type="match status" value="1"/>
</dbReference>
<feature type="region of interest" description="Disordered" evidence="3">
    <location>
        <begin position="67"/>
        <end position="87"/>
    </location>
</feature>
<dbReference type="InterPro" id="IPR027417">
    <property type="entry name" value="P-loop_NTPase"/>
</dbReference>
<feature type="domain" description="GED" evidence="4">
    <location>
        <begin position="788"/>
        <end position="885"/>
    </location>
</feature>
<dbReference type="SMART" id="SM00053">
    <property type="entry name" value="DYNc"/>
    <property type="match status" value="1"/>
</dbReference>
<dbReference type="GO" id="GO:0005737">
    <property type="term" value="C:cytoplasm"/>
    <property type="evidence" value="ECO:0007669"/>
    <property type="project" value="TreeGrafter"/>
</dbReference>
<organism evidence="5 6">
    <name type="scientific">Plenodomus tracheiphilus IPT5</name>
    <dbReference type="NCBI Taxonomy" id="1408161"/>
    <lineage>
        <taxon>Eukaryota</taxon>
        <taxon>Fungi</taxon>
        <taxon>Dikarya</taxon>
        <taxon>Ascomycota</taxon>
        <taxon>Pezizomycotina</taxon>
        <taxon>Dothideomycetes</taxon>
        <taxon>Pleosporomycetidae</taxon>
        <taxon>Pleosporales</taxon>
        <taxon>Pleosporineae</taxon>
        <taxon>Leptosphaeriaceae</taxon>
        <taxon>Plenodomus</taxon>
    </lineage>
</organism>
<feature type="region of interest" description="Disordered" evidence="3">
    <location>
        <begin position="551"/>
        <end position="600"/>
    </location>
</feature>
<dbReference type="InterPro" id="IPR003130">
    <property type="entry name" value="GED"/>
</dbReference>
<dbReference type="CDD" id="cd08771">
    <property type="entry name" value="DLP_1"/>
    <property type="match status" value="1"/>
</dbReference>
<dbReference type="OrthoDB" id="5061070at2759"/>
<evidence type="ECO:0000259" key="4">
    <source>
        <dbReference type="PROSITE" id="PS51388"/>
    </source>
</evidence>
<dbReference type="Proteomes" id="UP000799423">
    <property type="component" value="Unassembled WGS sequence"/>
</dbReference>
<dbReference type="InterPro" id="IPR020850">
    <property type="entry name" value="GED_dom"/>
</dbReference>
<accession>A0A6A7AXB2</accession>
<keyword evidence="1" id="KW-0547">Nucleotide-binding</keyword>
<dbReference type="GO" id="GO:0005525">
    <property type="term" value="F:GTP binding"/>
    <property type="evidence" value="ECO:0007669"/>
    <property type="project" value="InterPro"/>
</dbReference>
<dbReference type="PROSITE" id="PS51388">
    <property type="entry name" value="GED"/>
    <property type="match status" value="1"/>
</dbReference>
<dbReference type="PANTHER" id="PTHR11566:SF131">
    <property type="entry name" value="GTPASE, PUTATIVE (AFU_ORTHOLOGUE AFUA_6G07630)-RELATED"/>
    <property type="match status" value="1"/>
</dbReference>
<dbReference type="GO" id="GO:0005886">
    <property type="term" value="C:plasma membrane"/>
    <property type="evidence" value="ECO:0007669"/>
    <property type="project" value="TreeGrafter"/>
</dbReference>
<sequence>MPGIPTRSSARHAPVKPAASASTPSNEGNATDATVEEMLCASDQGHRSSRIRISSVRNDVSRLSEGFEPMKLDDGHKQSSSDVTAHDEVDPLGQDVKEAAAALSQLEGLGLQKFDISLPRCNVLGQQSTGKSSVIEAISGIKTPRDTDTCTCCPLYINMKPSNNPSDKWMARVSLQRDYVLDSRPKQQAKEVFPGWMPAESNQIFFAETQSRDDLEHIIRSAQTANLNPLVDPQVFMAISGPRMGDRQNKFSPNTVCIDITEPNLPSLSFFDLPGLISQAETEEEAYTVPLVQNLVGQYVREEGSLILVTCDLGTDIANSTAAGLARQHDATHRCIGVLTKPDLLAPGTTDQSLADVLDGKRYGLGHGYFVVKNLNKREIQSGLSHHDARLKETEFFNNGRWANNLRRFHSRFGTRNLQLYLSKQLAQRTFVRLPEIYAQIQTQLNHIEDELRGIRVTPAHSAVRVITDHILDFSQEVRHEIEGEHEHTCWQNTWEVVQQAFEDALVAMKPTVATRGDLDEGIYASTIPGTSADEAFLIDSDDEHDADVRMRDVPETPHKKRKMEEGSPALSPMRMPAKKQPAGTPSKRSGQKKVSGDKPMPAEFARYRKKFVLDEVVREIKQSAKSKIRDQIHPKVREAMIIEPLTEWQRPMEVFFSTLKKELLSRMQFLFDKNFAQRKGTELFDNAWKIVNEILQNNLHQQQTIMAQESLVNELEGPYTFHQEVFNQEKAVVREKYRQHRQRMRFSVFLLEAKRHLRREMTPSEQDRVRKDGAKMAVIAKEPYENVLNLITEVTAYYNIAVIRFHEKICMRIESKFFKQLRTQLREELETGLRIYDEDDGPTIAQRLLAESPEQERRRQELLTRKEALKKGLECLKDLRHKYEGDAWSSGGGSITHGFGHGGFGPSMVTPPAEDV</sequence>
<evidence type="ECO:0000256" key="3">
    <source>
        <dbReference type="SAM" id="MobiDB-lite"/>
    </source>
</evidence>
<dbReference type="GO" id="GO:0008017">
    <property type="term" value="F:microtubule binding"/>
    <property type="evidence" value="ECO:0007669"/>
    <property type="project" value="TreeGrafter"/>
</dbReference>